<dbReference type="eggNOG" id="KOG0833">
    <property type="taxonomic scope" value="Eukaryota"/>
</dbReference>
<evidence type="ECO:0000313" key="3">
    <source>
        <dbReference type="Ensembl" id="ENSACAP00000010587.3"/>
    </source>
</evidence>
<comment type="cofactor">
    <cofactor evidence="1">
        <name>Zn(2+)</name>
        <dbReference type="ChEBI" id="CHEBI:29105"/>
    </cofactor>
</comment>
<name>H9GGS4_ANOCA</name>
<accession>H9GGS4</accession>
<reference evidence="3" key="3">
    <citation type="submission" date="2025-09" db="UniProtKB">
        <authorList>
            <consortium name="Ensembl"/>
        </authorList>
    </citation>
    <scope>IDENTIFICATION</scope>
</reference>
<dbReference type="Gene3D" id="3.40.140.10">
    <property type="entry name" value="Cytidine Deaminase, domain 2"/>
    <property type="match status" value="1"/>
</dbReference>
<organism evidence="3 4">
    <name type="scientific">Anolis carolinensis</name>
    <name type="common">Green anole</name>
    <name type="synonym">American chameleon</name>
    <dbReference type="NCBI Taxonomy" id="28377"/>
    <lineage>
        <taxon>Eukaryota</taxon>
        <taxon>Metazoa</taxon>
        <taxon>Chordata</taxon>
        <taxon>Craniata</taxon>
        <taxon>Vertebrata</taxon>
        <taxon>Euteleostomi</taxon>
        <taxon>Lepidosauria</taxon>
        <taxon>Squamata</taxon>
        <taxon>Bifurcata</taxon>
        <taxon>Unidentata</taxon>
        <taxon>Episquamata</taxon>
        <taxon>Toxicofera</taxon>
        <taxon>Iguania</taxon>
        <taxon>Dactyloidae</taxon>
        <taxon>Anolis</taxon>
    </lineage>
</organism>
<dbReference type="Ensembl" id="ENSACAT00000010805.3">
    <property type="protein sequence ID" value="ENSACAP00000010587.3"/>
    <property type="gene ID" value="ENSACAG00000010789.3"/>
</dbReference>
<feature type="domain" description="CMP/dCMP-type deaminase" evidence="2">
    <location>
        <begin position="14"/>
        <end position="85"/>
    </location>
</feature>
<sequence>MASGGPRPDRAESGLVELLLSKSREAKAFAYCPYSQYPVGAALLTSDGKIYTDGINAVVGGQVAFAVKSPIMMEVGIQKSEDYCH</sequence>
<reference evidence="3" key="2">
    <citation type="submission" date="2025-08" db="UniProtKB">
        <authorList>
            <consortium name="Ensembl"/>
        </authorList>
    </citation>
    <scope>IDENTIFICATION</scope>
</reference>
<proteinExistence type="predicted"/>
<dbReference type="InParanoid" id="H9GGS4"/>
<dbReference type="STRING" id="28377.ENSACAP00000010587"/>
<dbReference type="Proteomes" id="UP000001646">
    <property type="component" value="Unplaced"/>
</dbReference>
<dbReference type="AlphaFoldDB" id="H9GGS4"/>
<keyword evidence="4" id="KW-1185">Reference proteome</keyword>
<dbReference type="HOGENOM" id="CLU_185491_0_0_1"/>
<dbReference type="InterPro" id="IPR016193">
    <property type="entry name" value="Cytidine_deaminase-like"/>
</dbReference>
<dbReference type="SUPFAM" id="SSF53927">
    <property type="entry name" value="Cytidine deaminase-like"/>
    <property type="match status" value="1"/>
</dbReference>
<evidence type="ECO:0000313" key="4">
    <source>
        <dbReference type="Proteomes" id="UP000001646"/>
    </source>
</evidence>
<dbReference type="PROSITE" id="PS51747">
    <property type="entry name" value="CYT_DCMP_DEAMINASES_2"/>
    <property type="match status" value="1"/>
</dbReference>
<evidence type="ECO:0000259" key="2">
    <source>
        <dbReference type="PROSITE" id="PS51747"/>
    </source>
</evidence>
<dbReference type="GeneTree" id="ENSGT01040000244195"/>
<evidence type="ECO:0000256" key="1">
    <source>
        <dbReference type="ARBA" id="ARBA00001947"/>
    </source>
</evidence>
<dbReference type="Bgee" id="ENSACAG00000010789">
    <property type="expression patterns" value="Expressed in kidney and 8 other cell types or tissues"/>
</dbReference>
<dbReference type="GO" id="GO:0003824">
    <property type="term" value="F:catalytic activity"/>
    <property type="evidence" value="ECO:0007669"/>
    <property type="project" value="InterPro"/>
</dbReference>
<reference evidence="3" key="1">
    <citation type="submission" date="2009-12" db="EMBL/GenBank/DDBJ databases">
        <title>The Genome Sequence of Anolis carolinensis (Green Anole Lizard).</title>
        <authorList>
            <consortium name="The Genome Sequencing Platform"/>
            <person name="Di Palma F."/>
            <person name="Alfoldi J."/>
            <person name="Heiman D."/>
            <person name="Young S."/>
            <person name="Grabherr M."/>
            <person name="Johnson J."/>
            <person name="Lander E.S."/>
            <person name="Lindblad-Toh K."/>
        </authorList>
    </citation>
    <scope>NUCLEOTIDE SEQUENCE [LARGE SCALE GENOMIC DNA]</scope>
    <source>
        <strain evidence="3">JBL SC #1</strain>
    </source>
</reference>
<protein>
    <recommendedName>
        <fullName evidence="2">CMP/dCMP-type deaminase domain-containing protein</fullName>
    </recommendedName>
</protein>
<dbReference type="CDD" id="cd01283">
    <property type="entry name" value="cytidine_deaminase"/>
    <property type="match status" value="1"/>
</dbReference>
<dbReference type="InterPro" id="IPR002125">
    <property type="entry name" value="CMP_dCMP_dom"/>
</dbReference>